<name>A0A6M0K3D3_9GAMM</name>
<gene>
    <name evidence="1" type="ORF">G3446_20875</name>
</gene>
<dbReference type="Gene3D" id="3.30.565.10">
    <property type="entry name" value="Histidine kinase-like ATPase, C-terminal domain"/>
    <property type="match status" value="1"/>
</dbReference>
<dbReference type="EMBL" id="JAAIJQ010000083">
    <property type="protein sequence ID" value="NEV64308.1"/>
    <property type="molecule type" value="Genomic_DNA"/>
</dbReference>
<evidence type="ECO:0000313" key="2">
    <source>
        <dbReference type="Proteomes" id="UP000483379"/>
    </source>
</evidence>
<keyword evidence="2" id="KW-1185">Reference proteome</keyword>
<reference evidence="1 2" key="1">
    <citation type="submission" date="2020-02" db="EMBL/GenBank/DDBJ databases">
        <title>Genome sequences of Thiorhodococcus mannitoliphagus and Thiorhodococcus minor, purple sulfur photosynthetic bacteria in the gammaproteobacterial family, Chromatiaceae.</title>
        <authorList>
            <person name="Aviles F.A."/>
            <person name="Meyer T.E."/>
            <person name="Kyndt J.A."/>
        </authorList>
    </citation>
    <scope>NUCLEOTIDE SEQUENCE [LARGE SCALE GENOMIC DNA]</scope>
    <source>
        <strain evidence="1 2">DSM 11518</strain>
    </source>
</reference>
<dbReference type="InterPro" id="IPR036890">
    <property type="entry name" value="HATPase_C_sf"/>
</dbReference>
<comment type="caution">
    <text evidence="1">The sequence shown here is derived from an EMBL/GenBank/DDBJ whole genome shotgun (WGS) entry which is preliminary data.</text>
</comment>
<dbReference type="AlphaFoldDB" id="A0A6M0K3D3"/>
<sequence>MQHLTETLLWLGRDSAQTPANHPARIDALIAQLVDDMRYLLSDKRVEVALETEPCELILPEVPARIVLGNLIRNAFQHTWDGQVGIRQQGGRVEIVNIARDASDNA</sequence>
<dbReference type="SUPFAM" id="SSF55874">
    <property type="entry name" value="ATPase domain of HSP90 chaperone/DNA topoisomerase II/histidine kinase"/>
    <property type="match status" value="1"/>
</dbReference>
<protein>
    <recommendedName>
        <fullName evidence="3">HAMP domain-containing histidine kinase</fullName>
    </recommendedName>
</protein>
<evidence type="ECO:0008006" key="3">
    <source>
        <dbReference type="Google" id="ProtNLM"/>
    </source>
</evidence>
<evidence type="ECO:0000313" key="1">
    <source>
        <dbReference type="EMBL" id="NEV64308.1"/>
    </source>
</evidence>
<dbReference type="RefSeq" id="WP_164454920.1">
    <property type="nucleotide sequence ID" value="NZ_JAAIJQ010000083.1"/>
</dbReference>
<dbReference type="Proteomes" id="UP000483379">
    <property type="component" value="Unassembled WGS sequence"/>
</dbReference>
<accession>A0A6M0K3D3</accession>
<proteinExistence type="predicted"/>
<organism evidence="1 2">
    <name type="scientific">Thiorhodococcus minor</name>
    <dbReference type="NCBI Taxonomy" id="57489"/>
    <lineage>
        <taxon>Bacteria</taxon>
        <taxon>Pseudomonadati</taxon>
        <taxon>Pseudomonadota</taxon>
        <taxon>Gammaproteobacteria</taxon>
        <taxon>Chromatiales</taxon>
        <taxon>Chromatiaceae</taxon>
        <taxon>Thiorhodococcus</taxon>
    </lineage>
</organism>